<dbReference type="InterPro" id="IPR046849">
    <property type="entry name" value="E2_motif"/>
</dbReference>
<dbReference type="AlphaFoldDB" id="A0AAP0Q186"/>
<dbReference type="GO" id="GO:0008270">
    <property type="term" value="F:zinc ion binding"/>
    <property type="evidence" value="ECO:0007669"/>
    <property type="project" value="InterPro"/>
</dbReference>
<gene>
    <name evidence="4" type="ORF">Syun_006312</name>
</gene>
<dbReference type="FunFam" id="1.25.40.10:FF:000031">
    <property type="entry name" value="Pentatricopeptide repeat-containing protein mitochondrial"/>
    <property type="match status" value="1"/>
</dbReference>
<dbReference type="GO" id="GO:0003723">
    <property type="term" value="F:RNA binding"/>
    <property type="evidence" value="ECO:0007669"/>
    <property type="project" value="InterPro"/>
</dbReference>
<dbReference type="Pfam" id="PF20431">
    <property type="entry name" value="E_motif"/>
    <property type="match status" value="1"/>
</dbReference>
<proteinExistence type="predicted"/>
<dbReference type="InterPro" id="IPR011990">
    <property type="entry name" value="TPR-like_helical_dom_sf"/>
</dbReference>
<evidence type="ECO:0000259" key="3">
    <source>
        <dbReference type="Pfam" id="PF14432"/>
    </source>
</evidence>
<protein>
    <recommendedName>
        <fullName evidence="3">DYW domain-containing protein</fullName>
    </recommendedName>
</protein>
<comment type="caution">
    <text evidence="4">The sequence shown here is derived from an EMBL/GenBank/DDBJ whole genome shotgun (WGS) entry which is preliminary data.</text>
</comment>
<dbReference type="Pfam" id="PF01535">
    <property type="entry name" value="PPR"/>
    <property type="match status" value="2"/>
</dbReference>
<dbReference type="PANTHER" id="PTHR47926">
    <property type="entry name" value="PENTATRICOPEPTIDE REPEAT-CONTAINING PROTEIN"/>
    <property type="match status" value="1"/>
</dbReference>
<evidence type="ECO:0000313" key="4">
    <source>
        <dbReference type="EMBL" id="KAK9159971.1"/>
    </source>
</evidence>
<dbReference type="SUPFAM" id="SSF48452">
    <property type="entry name" value="TPR-like"/>
    <property type="match status" value="1"/>
</dbReference>
<feature type="repeat" description="PPR" evidence="2">
    <location>
        <begin position="78"/>
        <end position="112"/>
    </location>
</feature>
<evidence type="ECO:0000256" key="1">
    <source>
        <dbReference type="ARBA" id="ARBA00022737"/>
    </source>
</evidence>
<feature type="repeat" description="PPR" evidence="2">
    <location>
        <begin position="247"/>
        <end position="281"/>
    </location>
</feature>
<dbReference type="Pfam" id="PF14432">
    <property type="entry name" value="DYW_deaminase"/>
    <property type="match status" value="1"/>
</dbReference>
<evidence type="ECO:0000313" key="5">
    <source>
        <dbReference type="Proteomes" id="UP001420932"/>
    </source>
</evidence>
<sequence>MRHFPPFSNTNQPTLTKLIISLIHSSKTTPQLHQIHAQIILHSLSHNAPLITQLISSSSLLRSLDYAAALFRRFPNPNSFVFNAFIRALSDNAHFNSAISHLAHMLRRGARPDRLTFPFVLRSVAALGEAGLGGVVHGLVVKVGVEMDLFVRVCLVDMYVKVGCLVGALQVFDESPERVKVGSVILWNVLINGCCRGGELGRAVAMFEAMPERSSGSWNVLIHGFLRVGDLGWARRFFDRMPREMKNVVTWTTMISGFSQNEDHEQGLGLFRRMLEEGVRPNDHTIVSALSACASIGALRTGVWIHEYISKKGLRLSRIVGTALVDMYAKCGKIDSASQVFEEVREKNLLTWTVMISGWATNGCSDLALQCFEDMRNSGIQPDDVVFLAILTACSHSGMVKEGLRLFNSMRFDHAIEPNVKHYASMVDLFGRAGQLEEALNFIENIPIKPDFVVWGALFCACRAHKNIQMAELASEKLLQLEPTHPGSYIFLSNIYAAVGRWEDVERVRLKMKSKSIEKPPGWSYIEVDGQVHRFLAGDKTHQRSREIFTKLEELTVRASAEGYNPDTKWVLHNIEEEEKEDALGSHSEKLALAFGIMSTPNGTPIMIVKNLRVCGDCHSLMKYVSMARDGLEHNFARVIVETDSVALKHLIQQDLARSMHRPSTALIKDFKELDMGCGKGINVRTFGQISLLPEFSYIANTCIHA</sequence>
<dbReference type="NCBIfam" id="TIGR00756">
    <property type="entry name" value="PPR"/>
    <property type="match status" value="4"/>
</dbReference>
<dbReference type="Pfam" id="PF13041">
    <property type="entry name" value="PPR_2"/>
    <property type="match status" value="2"/>
</dbReference>
<dbReference type="Proteomes" id="UP001420932">
    <property type="component" value="Unassembled WGS sequence"/>
</dbReference>
<dbReference type="Gene3D" id="1.25.40.10">
    <property type="entry name" value="Tetratricopeptide repeat domain"/>
    <property type="match status" value="5"/>
</dbReference>
<dbReference type="EMBL" id="JBBNAF010000003">
    <property type="protein sequence ID" value="KAK9159971.1"/>
    <property type="molecule type" value="Genomic_DNA"/>
</dbReference>
<dbReference type="PANTHER" id="PTHR47926:SF492">
    <property type="entry name" value="DYW DOMAIN-CONTAINING PROTEIN"/>
    <property type="match status" value="1"/>
</dbReference>
<dbReference type="FunFam" id="1.25.40.10:FF:000366">
    <property type="entry name" value="Pentatricopeptide (PPR) repeat-containing protein"/>
    <property type="match status" value="1"/>
</dbReference>
<feature type="repeat" description="PPR" evidence="2">
    <location>
        <begin position="348"/>
        <end position="382"/>
    </location>
</feature>
<dbReference type="Pfam" id="PF12854">
    <property type="entry name" value="PPR_1"/>
    <property type="match status" value="1"/>
</dbReference>
<accession>A0AAP0Q186</accession>
<keyword evidence="1" id="KW-0677">Repeat</keyword>
<feature type="domain" description="DYW" evidence="3">
    <location>
        <begin position="563"/>
        <end position="629"/>
    </location>
</feature>
<dbReference type="InterPro" id="IPR046848">
    <property type="entry name" value="E_motif"/>
</dbReference>
<feature type="repeat" description="PPR" evidence="2">
    <location>
        <begin position="183"/>
        <end position="217"/>
    </location>
</feature>
<name>A0AAP0Q186_9MAGN</name>
<dbReference type="PROSITE" id="PS51375">
    <property type="entry name" value="PPR"/>
    <property type="match status" value="4"/>
</dbReference>
<reference evidence="4 5" key="1">
    <citation type="submission" date="2024-01" db="EMBL/GenBank/DDBJ databases">
        <title>Genome assemblies of Stephania.</title>
        <authorList>
            <person name="Yang L."/>
        </authorList>
    </citation>
    <scope>NUCLEOTIDE SEQUENCE [LARGE SCALE GENOMIC DNA]</scope>
    <source>
        <strain evidence="4">YNDBR</strain>
        <tissue evidence="4">Leaf</tissue>
    </source>
</reference>
<dbReference type="Pfam" id="PF20430">
    <property type="entry name" value="Eplus_motif"/>
    <property type="match status" value="1"/>
</dbReference>
<organism evidence="4 5">
    <name type="scientific">Stephania yunnanensis</name>
    <dbReference type="NCBI Taxonomy" id="152371"/>
    <lineage>
        <taxon>Eukaryota</taxon>
        <taxon>Viridiplantae</taxon>
        <taxon>Streptophyta</taxon>
        <taxon>Embryophyta</taxon>
        <taxon>Tracheophyta</taxon>
        <taxon>Spermatophyta</taxon>
        <taxon>Magnoliopsida</taxon>
        <taxon>Ranunculales</taxon>
        <taxon>Menispermaceae</taxon>
        <taxon>Menispermoideae</taxon>
        <taxon>Cissampelideae</taxon>
        <taxon>Stephania</taxon>
    </lineage>
</organism>
<dbReference type="InterPro" id="IPR032867">
    <property type="entry name" value="DYW_dom"/>
</dbReference>
<dbReference type="InterPro" id="IPR046960">
    <property type="entry name" value="PPR_At4g14850-like_plant"/>
</dbReference>
<dbReference type="InterPro" id="IPR002885">
    <property type="entry name" value="PPR_rpt"/>
</dbReference>
<dbReference type="GO" id="GO:0009451">
    <property type="term" value="P:RNA modification"/>
    <property type="evidence" value="ECO:0007669"/>
    <property type="project" value="InterPro"/>
</dbReference>
<keyword evidence="5" id="KW-1185">Reference proteome</keyword>
<evidence type="ECO:0000256" key="2">
    <source>
        <dbReference type="PROSITE-ProRule" id="PRU00708"/>
    </source>
</evidence>